<dbReference type="PANTHER" id="PTHR40940">
    <property type="entry name" value="PROTEIN BATD-RELATED"/>
    <property type="match status" value="1"/>
</dbReference>
<comment type="caution">
    <text evidence="5">The sequence shown here is derived from an EMBL/GenBank/DDBJ whole genome shotgun (WGS) entry which is preliminary data.</text>
</comment>
<organism evidence="5 6">
    <name type="scientific">Legionella maceachernii</name>
    <dbReference type="NCBI Taxonomy" id="466"/>
    <lineage>
        <taxon>Bacteria</taxon>
        <taxon>Pseudomonadati</taxon>
        <taxon>Pseudomonadota</taxon>
        <taxon>Gammaproteobacteria</taxon>
        <taxon>Legionellales</taxon>
        <taxon>Legionellaceae</taxon>
        <taxon>Legionella</taxon>
    </lineage>
</organism>
<dbReference type="PANTHER" id="PTHR40940:SF1">
    <property type="entry name" value="PROTEIN BATD"/>
    <property type="match status" value="1"/>
</dbReference>
<dbReference type="InterPro" id="IPR057699">
    <property type="entry name" value="DUF7939"/>
</dbReference>
<dbReference type="Pfam" id="PF13584">
    <property type="entry name" value="BatD"/>
    <property type="match status" value="1"/>
</dbReference>
<sequence>MKRILLGLLLLCFSSIASAIVTLQLEAPQVQMGENFSLHLRIEGTQINAVPDLTPLQKDFTIIGTESNISYSIISGKVRAVSEWTIILTPKRAGVLPIPALRIGQEKTNPISIEITQLPPDSNSNPSTTTNPSSGNTQQSQQQDVMLTAEVDTHQPFVNQQVIYTVKLFNSSRLLDANYLPPQVEDALFVPFGEGRRYQVTHNGRLYAVEEQQFAVFPQKSGDLKIKPPVFNALVYDIAGPRRVSVQAQSTVLNVQPIPAQYQGKTWFPAKKVTLSESYDKSTTTLTEGSTLERTVTLQAVAVPAQLLPSLNFGSSDQFSIYPEKPTVTNRFKQQDLVGTSTVKVTYLLNKAGKITIPPLILPWFNTVTGKEEVSSLPGFTIDVLSAMGQTKQTTSPKPTTTIPSSLQSVTAPQPSENKTLEKPIMNPPSPQSNLAWWAAGVFALAWLLTIAAWRWPRSKDMAAKQTKAQVLKQLQEACLSHNPRLARDAMLKWGRLLWPEANLLNLIDLENLVEDPDLKQQIKALSEALYHEEAHKEWQGELLWQAVSRFQPSSTNKDKGNRLPPIHRL</sequence>
<feature type="signal peptide" evidence="3">
    <location>
        <begin position="1"/>
        <end position="19"/>
    </location>
</feature>
<feature type="compositionally biased region" description="Low complexity" evidence="1">
    <location>
        <begin position="391"/>
        <end position="406"/>
    </location>
</feature>
<dbReference type="AlphaFoldDB" id="A0A0W0WGY0"/>
<feature type="transmembrane region" description="Helical" evidence="2">
    <location>
        <begin position="435"/>
        <end position="456"/>
    </location>
</feature>
<feature type="region of interest" description="Disordered" evidence="1">
    <location>
        <begin position="391"/>
        <end position="426"/>
    </location>
</feature>
<dbReference type="EMBL" id="LNYL01000004">
    <property type="protein sequence ID" value="KTD31594.1"/>
    <property type="molecule type" value="Genomic_DNA"/>
</dbReference>
<proteinExistence type="predicted"/>
<feature type="compositionally biased region" description="Low complexity" evidence="1">
    <location>
        <begin position="119"/>
        <end position="142"/>
    </location>
</feature>
<protein>
    <submittedName>
        <fullName evidence="5">KQDN repeat-containing protein</fullName>
    </submittedName>
</protein>
<keyword evidence="3" id="KW-0732">Signal</keyword>
<evidence type="ECO:0000313" key="6">
    <source>
        <dbReference type="Proteomes" id="UP000054908"/>
    </source>
</evidence>
<feature type="region of interest" description="Disordered" evidence="1">
    <location>
        <begin position="115"/>
        <end position="143"/>
    </location>
</feature>
<dbReference type="Proteomes" id="UP000054908">
    <property type="component" value="Unassembled WGS sequence"/>
</dbReference>
<dbReference type="STRING" id="466.Lmac_0178"/>
<keyword evidence="2" id="KW-0812">Transmembrane</keyword>
<evidence type="ECO:0000313" key="5">
    <source>
        <dbReference type="EMBL" id="KTD31594.1"/>
    </source>
</evidence>
<evidence type="ECO:0000259" key="4">
    <source>
        <dbReference type="Pfam" id="PF25607"/>
    </source>
</evidence>
<dbReference type="Pfam" id="PF25607">
    <property type="entry name" value="DUF7939"/>
    <property type="match status" value="1"/>
</dbReference>
<feature type="chain" id="PRO_5006915441" evidence="3">
    <location>
        <begin position="20"/>
        <end position="570"/>
    </location>
</feature>
<evidence type="ECO:0000256" key="3">
    <source>
        <dbReference type="SAM" id="SignalP"/>
    </source>
</evidence>
<keyword evidence="2" id="KW-1133">Transmembrane helix</keyword>
<keyword evidence="6" id="KW-1185">Reference proteome</keyword>
<evidence type="ECO:0000256" key="2">
    <source>
        <dbReference type="SAM" id="Phobius"/>
    </source>
</evidence>
<dbReference type="OrthoDB" id="5293418at2"/>
<dbReference type="PATRIC" id="fig|466.6.peg.190"/>
<name>A0A0W0WGY0_9GAMM</name>
<accession>A0A0W0WGY0</accession>
<dbReference type="RefSeq" id="WP_058451018.1">
    <property type="nucleotide sequence ID" value="NZ_CAAAIB010000001.1"/>
</dbReference>
<keyword evidence="2" id="KW-0472">Membrane</keyword>
<feature type="domain" description="DUF7939" evidence="4">
    <location>
        <begin position="469"/>
        <end position="554"/>
    </location>
</feature>
<feature type="compositionally biased region" description="Polar residues" evidence="1">
    <location>
        <begin position="407"/>
        <end position="418"/>
    </location>
</feature>
<gene>
    <name evidence="5" type="ORF">Lmac_0178</name>
</gene>
<evidence type="ECO:0000256" key="1">
    <source>
        <dbReference type="SAM" id="MobiDB-lite"/>
    </source>
</evidence>
<dbReference type="InterPro" id="IPR025738">
    <property type="entry name" value="BatD"/>
</dbReference>
<reference evidence="5 6" key="1">
    <citation type="submission" date="2015-11" db="EMBL/GenBank/DDBJ databases">
        <title>Genomic analysis of 38 Legionella species identifies large and diverse effector repertoires.</title>
        <authorList>
            <person name="Burstein D."/>
            <person name="Amaro F."/>
            <person name="Zusman T."/>
            <person name="Lifshitz Z."/>
            <person name="Cohen O."/>
            <person name="Gilbert J.A."/>
            <person name="Pupko T."/>
            <person name="Shuman H.A."/>
            <person name="Segal G."/>
        </authorList>
    </citation>
    <scope>NUCLEOTIDE SEQUENCE [LARGE SCALE GENOMIC DNA]</scope>
    <source>
        <strain evidence="5 6">PX-1-G2-E2</strain>
    </source>
</reference>